<dbReference type="Proteomes" id="UP000826656">
    <property type="component" value="Unassembled WGS sequence"/>
</dbReference>
<accession>A0ABQ7TTN2</accession>
<protein>
    <recommendedName>
        <fullName evidence="3">Reverse transcriptase Ty1/copia-type domain-containing protein</fullName>
    </recommendedName>
</protein>
<evidence type="ECO:0000313" key="1">
    <source>
        <dbReference type="EMBL" id="KAH0738056.1"/>
    </source>
</evidence>
<proteinExistence type="predicted"/>
<evidence type="ECO:0008006" key="3">
    <source>
        <dbReference type="Google" id="ProtNLM"/>
    </source>
</evidence>
<sequence>MKQPPGFEDASHPSHSHSDPSLFVRYGSNGVVYLLVYEDDIILTGNNSLVVYQVHRDGKGLLLSQAKYVSYLLQDLLMQDSNDVSTVMSSSQSLLQQDGTPSHDAIDIGKSLAVKRLLRYLKSTATYGL</sequence>
<name>A0ABQ7TTN2_SOLTU</name>
<organism evidence="1 2">
    <name type="scientific">Solanum tuberosum</name>
    <name type="common">Potato</name>
    <dbReference type="NCBI Taxonomy" id="4113"/>
    <lineage>
        <taxon>Eukaryota</taxon>
        <taxon>Viridiplantae</taxon>
        <taxon>Streptophyta</taxon>
        <taxon>Embryophyta</taxon>
        <taxon>Tracheophyta</taxon>
        <taxon>Spermatophyta</taxon>
        <taxon>Magnoliopsida</taxon>
        <taxon>eudicotyledons</taxon>
        <taxon>Gunneridae</taxon>
        <taxon>Pentapetalae</taxon>
        <taxon>asterids</taxon>
        <taxon>lamiids</taxon>
        <taxon>Solanales</taxon>
        <taxon>Solanaceae</taxon>
        <taxon>Solanoideae</taxon>
        <taxon>Solaneae</taxon>
        <taxon>Solanum</taxon>
    </lineage>
</organism>
<reference evidence="1 2" key="1">
    <citation type="journal article" date="2021" name="bioRxiv">
        <title>Chromosome-scale and haplotype-resolved genome assembly of a tetraploid potato cultivar.</title>
        <authorList>
            <person name="Sun H."/>
            <person name="Jiao W.-B."/>
            <person name="Krause K."/>
            <person name="Campoy J.A."/>
            <person name="Goel M."/>
            <person name="Folz-Donahue K."/>
            <person name="Kukat C."/>
            <person name="Huettel B."/>
            <person name="Schneeberger K."/>
        </authorList>
    </citation>
    <scope>NUCLEOTIDE SEQUENCE [LARGE SCALE GENOMIC DNA]</scope>
    <source>
        <strain evidence="1">SolTubOtavaFocal</strain>
        <tissue evidence="1">Leaves</tissue>
    </source>
</reference>
<evidence type="ECO:0000313" key="2">
    <source>
        <dbReference type="Proteomes" id="UP000826656"/>
    </source>
</evidence>
<gene>
    <name evidence="1" type="ORF">KY290_036761</name>
</gene>
<keyword evidence="2" id="KW-1185">Reference proteome</keyword>
<dbReference type="EMBL" id="JAIVGD010000028">
    <property type="protein sequence ID" value="KAH0738056.1"/>
    <property type="molecule type" value="Genomic_DNA"/>
</dbReference>
<comment type="caution">
    <text evidence="1">The sequence shown here is derived from an EMBL/GenBank/DDBJ whole genome shotgun (WGS) entry which is preliminary data.</text>
</comment>